<dbReference type="InterPro" id="IPR013094">
    <property type="entry name" value="AB_hydrolase_3"/>
</dbReference>
<reference evidence="3 4" key="1">
    <citation type="submission" date="2024-06" db="EMBL/GenBank/DDBJ databases">
        <title>Genomic Encyclopedia of Type Strains, Phase IV (KMG-IV): sequencing the most valuable type-strain genomes for metagenomic binning, comparative biology and taxonomic classification.</title>
        <authorList>
            <person name="Goeker M."/>
        </authorList>
    </citation>
    <scope>NUCLEOTIDE SEQUENCE [LARGE SCALE GENOMIC DNA]</scope>
    <source>
        <strain evidence="3 4">DSM 105042</strain>
    </source>
</reference>
<organism evidence="3 4">
    <name type="scientific">Pseudorhizobium tarimense</name>
    <dbReference type="NCBI Taxonomy" id="1079109"/>
    <lineage>
        <taxon>Bacteria</taxon>
        <taxon>Pseudomonadati</taxon>
        <taxon>Pseudomonadota</taxon>
        <taxon>Alphaproteobacteria</taxon>
        <taxon>Hyphomicrobiales</taxon>
        <taxon>Rhizobiaceae</taxon>
        <taxon>Rhizobium/Agrobacterium group</taxon>
        <taxon>Pseudorhizobium</taxon>
    </lineage>
</organism>
<keyword evidence="4" id="KW-1185">Reference proteome</keyword>
<evidence type="ECO:0000256" key="1">
    <source>
        <dbReference type="ARBA" id="ARBA00022801"/>
    </source>
</evidence>
<proteinExistence type="predicted"/>
<feature type="domain" description="Alpha/beta hydrolase fold-3" evidence="2">
    <location>
        <begin position="87"/>
        <end position="291"/>
    </location>
</feature>
<keyword evidence="1" id="KW-0378">Hydrolase</keyword>
<evidence type="ECO:0000313" key="3">
    <source>
        <dbReference type="EMBL" id="MET3584029.1"/>
    </source>
</evidence>
<name>A0ABV2H0I9_9HYPH</name>
<comment type="caution">
    <text evidence="3">The sequence shown here is derived from an EMBL/GenBank/DDBJ whole genome shotgun (WGS) entry which is preliminary data.</text>
</comment>
<sequence length="332" mass="37394">MSLEFVGWEIRQAERFNRLLRFLPRYRTDRRWNARLIQTLLRAWDAVPRPFPPDDELTVEDRLIKGGDRPLKLRLIRPKGAPRGVYLTFHGGAWVMGTPRFDDRLNRAIAGNCRVAVASVDHHLAIDDRLDLAIADAHRAAEWAVTAGAEFGSRNIIVGGQSSGAHLAACALLHLRDLQTDARLSGAALFYGAYDMAGSPGLRNSSNRTLLIDGQAAFRNLQRLTSGLTDEERRNPRLSPLYADFSGLPPALFIAGELDPVFDDSIRMADRWNKANSNAELVAVPQGVHGFDRFPLAIARKTHRHLHRTINEWLRTDEHEARRHERQPCSQV</sequence>
<protein>
    <submittedName>
        <fullName evidence="3">Acetyl esterase/lipase</fullName>
    </submittedName>
</protein>
<evidence type="ECO:0000259" key="2">
    <source>
        <dbReference type="Pfam" id="PF07859"/>
    </source>
</evidence>
<dbReference type="PANTHER" id="PTHR48081">
    <property type="entry name" value="AB HYDROLASE SUPERFAMILY PROTEIN C4A8.06C"/>
    <property type="match status" value="1"/>
</dbReference>
<dbReference type="SUPFAM" id="SSF53474">
    <property type="entry name" value="alpha/beta-Hydrolases"/>
    <property type="match status" value="1"/>
</dbReference>
<evidence type="ECO:0000313" key="4">
    <source>
        <dbReference type="Proteomes" id="UP001549031"/>
    </source>
</evidence>
<dbReference type="RefSeq" id="WP_247242080.1">
    <property type="nucleotide sequence ID" value="NZ_JALJRA010000001.1"/>
</dbReference>
<dbReference type="Gene3D" id="3.40.50.1820">
    <property type="entry name" value="alpha/beta hydrolase"/>
    <property type="match status" value="1"/>
</dbReference>
<dbReference type="PANTHER" id="PTHR48081:SF8">
    <property type="entry name" value="ALPHA_BETA HYDROLASE FOLD-3 DOMAIN-CONTAINING PROTEIN-RELATED"/>
    <property type="match status" value="1"/>
</dbReference>
<dbReference type="Proteomes" id="UP001549031">
    <property type="component" value="Unassembled WGS sequence"/>
</dbReference>
<dbReference type="Pfam" id="PF07859">
    <property type="entry name" value="Abhydrolase_3"/>
    <property type="match status" value="1"/>
</dbReference>
<accession>A0ABV2H0I9</accession>
<dbReference type="InterPro" id="IPR050300">
    <property type="entry name" value="GDXG_lipolytic_enzyme"/>
</dbReference>
<dbReference type="InterPro" id="IPR029058">
    <property type="entry name" value="AB_hydrolase_fold"/>
</dbReference>
<gene>
    <name evidence="3" type="ORF">ABID21_000121</name>
</gene>
<dbReference type="EMBL" id="JBEPLJ010000001">
    <property type="protein sequence ID" value="MET3584029.1"/>
    <property type="molecule type" value="Genomic_DNA"/>
</dbReference>